<name>W2SAG4_CYPE1</name>
<dbReference type="InParanoid" id="W2SAG4"/>
<dbReference type="Proteomes" id="UP000030752">
    <property type="component" value="Unassembled WGS sequence"/>
</dbReference>
<dbReference type="VEuPathDB" id="FungiDB:HMPREF1541_09525"/>
<dbReference type="HOGENOM" id="CLU_2757572_0_0_1"/>
<keyword evidence="2" id="KW-1185">Reference proteome</keyword>
<dbReference type="AlphaFoldDB" id="W2SAG4"/>
<dbReference type="RefSeq" id="XP_008712420.1">
    <property type="nucleotide sequence ID" value="XM_008714198.1"/>
</dbReference>
<dbReference type="GeneID" id="19976864"/>
<accession>W2SAG4</accession>
<gene>
    <name evidence="1" type="ORF">HMPREF1541_09525</name>
</gene>
<protein>
    <submittedName>
        <fullName evidence="1">Uncharacterized protein</fullName>
    </submittedName>
</protein>
<evidence type="ECO:0000313" key="1">
    <source>
        <dbReference type="EMBL" id="ETN45692.1"/>
    </source>
</evidence>
<reference evidence="1 2" key="1">
    <citation type="submission" date="2013-03" db="EMBL/GenBank/DDBJ databases">
        <title>The Genome Sequence of Phialophora europaea CBS 101466.</title>
        <authorList>
            <consortium name="The Broad Institute Genomics Platform"/>
            <person name="Cuomo C."/>
            <person name="de Hoog S."/>
            <person name="Gorbushina A."/>
            <person name="Walker B."/>
            <person name="Young S.K."/>
            <person name="Zeng Q."/>
            <person name="Gargeya S."/>
            <person name="Fitzgerald M."/>
            <person name="Haas B."/>
            <person name="Abouelleil A."/>
            <person name="Allen A.W."/>
            <person name="Alvarado L."/>
            <person name="Arachchi H.M."/>
            <person name="Berlin A.M."/>
            <person name="Chapman S.B."/>
            <person name="Gainer-Dewar J."/>
            <person name="Goldberg J."/>
            <person name="Griggs A."/>
            <person name="Gujja S."/>
            <person name="Hansen M."/>
            <person name="Howarth C."/>
            <person name="Imamovic A."/>
            <person name="Ireland A."/>
            <person name="Larimer J."/>
            <person name="McCowan C."/>
            <person name="Murphy C."/>
            <person name="Pearson M."/>
            <person name="Poon T.W."/>
            <person name="Priest M."/>
            <person name="Roberts A."/>
            <person name="Saif S."/>
            <person name="Shea T."/>
            <person name="Sisk P."/>
            <person name="Sykes S."/>
            <person name="Wortman J."/>
            <person name="Nusbaum C."/>
            <person name="Birren B."/>
        </authorList>
    </citation>
    <scope>NUCLEOTIDE SEQUENCE [LARGE SCALE GENOMIC DNA]</scope>
    <source>
        <strain evidence="1 2">CBS 101466</strain>
    </source>
</reference>
<proteinExistence type="predicted"/>
<organism evidence="1 2">
    <name type="scientific">Cyphellophora europaea (strain CBS 101466)</name>
    <name type="common">Phialophora europaea</name>
    <dbReference type="NCBI Taxonomy" id="1220924"/>
    <lineage>
        <taxon>Eukaryota</taxon>
        <taxon>Fungi</taxon>
        <taxon>Dikarya</taxon>
        <taxon>Ascomycota</taxon>
        <taxon>Pezizomycotina</taxon>
        <taxon>Eurotiomycetes</taxon>
        <taxon>Chaetothyriomycetidae</taxon>
        <taxon>Chaetothyriales</taxon>
        <taxon>Cyphellophoraceae</taxon>
        <taxon>Cyphellophora</taxon>
    </lineage>
</organism>
<evidence type="ECO:0000313" key="2">
    <source>
        <dbReference type="Proteomes" id="UP000030752"/>
    </source>
</evidence>
<sequence length="73" mass="8368">MPGPRPAPSVAPLKPLQQIILSHNAIATRNSLSGVKSSYHLFLKNQPHPPQQLKRKAIPRRLRRDWRAPRVDY</sequence>
<dbReference type="EMBL" id="KB822712">
    <property type="protein sequence ID" value="ETN45692.1"/>
    <property type="molecule type" value="Genomic_DNA"/>
</dbReference>